<protein>
    <submittedName>
        <fullName evidence="2">Uncharacterized protein</fullName>
    </submittedName>
</protein>
<sequence length="155" mass="17517">MHYLLQNSPPEQITKNSTTRPEIPKASITGKDKVISNPGIGMTKASQLLAVLKTGSAIEVRLLRFLENIVKMIKAMMMMNRQATPRQILRKSRGPPRYFIHNIVDEKVDVGHNSLRAVDTAEAMSTVIVNACYRQDRTISSYLNELIRHSNLLMK</sequence>
<keyword evidence="3" id="KW-1185">Reference proteome</keyword>
<name>A0A8X7Q8F6_BRACI</name>
<dbReference type="AlphaFoldDB" id="A0A8X7Q8F6"/>
<feature type="region of interest" description="Disordered" evidence="1">
    <location>
        <begin position="1"/>
        <end position="25"/>
    </location>
</feature>
<accession>A0A8X7Q8F6</accession>
<evidence type="ECO:0000313" key="3">
    <source>
        <dbReference type="Proteomes" id="UP000886595"/>
    </source>
</evidence>
<evidence type="ECO:0000256" key="1">
    <source>
        <dbReference type="SAM" id="MobiDB-lite"/>
    </source>
</evidence>
<organism evidence="2 3">
    <name type="scientific">Brassica carinata</name>
    <name type="common">Ethiopian mustard</name>
    <name type="synonym">Abyssinian cabbage</name>
    <dbReference type="NCBI Taxonomy" id="52824"/>
    <lineage>
        <taxon>Eukaryota</taxon>
        <taxon>Viridiplantae</taxon>
        <taxon>Streptophyta</taxon>
        <taxon>Embryophyta</taxon>
        <taxon>Tracheophyta</taxon>
        <taxon>Spermatophyta</taxon>
        <taxon>Magnoliopsida</taxon>
        <taxon>eudicotyledons</taxon>
        <taxon>Gunneridae</taxon>
        <taxon>Pentapetalae</taxon>
        <taxon>rosids</taxon>
        <taxon>malvids</taxon>
        <taxon>Brassicales</taxon>
        <taxon>Brassicaceae</taxon>
        <taxon>Brassiceae</taxon>
        <taxon>Brassica</taxon>
    </lineage>
</organism>
<dbReference type="EMBL" id="JAAMPC010000014">
    <property type="protein sequence ID" value="KAG2265357.1"/>
    <property type="molecule type" value="Genomic_DNA"/>
</dbReference>
<comment type="caution">
    <text evidence="2">The sequence shown here is derived from an EMBL/GenBank/DDBJ whole genome shotgun (WGS) entry which is preliminary data.</text>
</comment>
<reference evidence="2 3" key="1">
    <citation type="submission" date="2020-02" db="EMBL/GenBank/DDBJ databases">
        <authorList>
            <person name="Ma Q."/>
            <person name="Huang Y."/>
            <person name="Song X."/>
            <person name="Pei D."/>
        </authorList>
    </citation>
    <scope>NUCLEOTIDE SEQUENCE [LARGE SCALE GENOMIC DNA]</scope>
    <source>
        <strain evidence="2">Sxm20200214</strain>
        <tissue evidence="2">Leaf</tissue>
    </source>
</reference>
<feature type="compositionally biased region" description="Polar residues" evidence="1">
    <location>
        <begin position="1"/>
        <end position="20"/>
    </location>
</feature>
<evidence type="ECO:0000313" key="2">
    <source>
        <dbReference type="EMBL" id="KAG2265357.1"/>
    </source>
</evidence>
<gene>
    <name evidence="2" type="ORF">Bca52824_072436</name>
</gene>
<proteinExistence type="predicted"/>
<dbReference type="OrthoDB" id="10331862at2759"/>
<dbReference type="Proteomes" id="UP000886595">
    <property type="component" value="Unassembled WGS sequence"/>
</dbReference>